<organism evidence="2 3">
    <name type="scientific">Rhizopus oryzae</name>
    <name type="common">Mucormycosis agent</name>
    <name type="synonym">Rhizopus arrhizus var. delemar</name>
    <dbReference type="NCBI Taxonomy" id="64495"/>
    <lineage>
        <taxon>Eukaryota</taxon>
        <taxon>Fungi</taxon>
        <taxon>Fungi incertae sedis</taxon>
        <taxon>Mucoromycota</taxon>
        <taxon>Mucoromycotina</taxon>
        <taxon>Mucoromycetes</taxon>
        <taxon>Mucorales</taxon>
        <taxon>Mucorineae</taxon>
        <taxon>Rhizopodaceae</taxon>
        <taxon>Rhizopus</taxon>
    </lineage>
</organism>
<feature type="region of interest" description="Disordered" evidence="1">
    <location>
        <begin position="1"/>
        <end position="48"/>
    </location>
</feature>
<dbReference type="Proteomes" id="UP000716291">
    <property type="component" value="Unassembled WGS sequence"/>
</dbReference>
<protein>
    <submittedName>
        <fullName evidence="2">Uncharacterized protein</fullName>
    </submittedName>
</protein>
<dbReference type="AlphaFoldDB" id="A0A9P6X213"/>
<comment type="caution">
    <text evidence="2">The sequence shown here is derived from an EMBL/GenBank/DDBJ whole genome shotgun (WGS) entry which is preliminary data.</text>
</comment>
<evidence type="ECO:0000313" key="2">
    <source>
        <dbReference type="EMBL" id="KAG1303599.1"/>
    </source>
</evidence>
<evidence type="ECO:0000256" key="1">
    <source>
        <dbReference type="SAM" id="MobiDB-lite"/>
    </source>
</evidence>
<feature type="region of interest" description="Disordered" evidence="1">
    <location>
        <begin position="152"/>
        <end position="183"/>
    </location>
</feature>
<accession>A0A9P6X213</accession>
<feature type="compositionally biased region" description="Basic and acidic residues" evidence="1">
    <location>
        <begin position="21"/>
        <end position="34"/>
    </location>
</feature>
<dbReference type="EMBL" id="JAANQT010001923">
    <property type="protein sequence ID" value="KAG1303599.1"/>
    <property type="molecule type" value="Genomic_DNA"/>
</dbReference>
<evidence type="ECO:0000313" key="3">
    <source>
        <dbReference type="Proteomes" id="UP000716291"/>
    </source>
</evidence>
<proteinExistence type="predicted"/>
<feature type="compositionally biased region" description="Low complexity" evidence="1">
    <location>
        <begin position="172"/>
        <end position="183"/>
    </location>
</feature>
<keyword evidence="3" id="KW-1185">Reference proteome</keyword>
<feature type="compositionally biased region" description="Polar residues" evidence="1">
    <location>
        <begin position="152"/>
        <end position="171"/>
    </location>
</feature>
<sequence>MDIREAARALKMPETTAQSWYKKESENPEEEIGRKKGSGRPVGRPSALREEHGQFLKELIDDKPSLVLEEMIALTITSKATADKKIDWNEFIKELSTTIIDKYDKSPLAKYKGAWKHAFKKIAKEIGIICKRGEDHWEKIVEPHIIQKYDQSLSGSSRKASNTPSSSGSQLSTRDTSSKASSTSSLNYQRDLTVVDKLKLSENYKKINKKWVLNSGTAVEDKIYMKSKEFLYEHPTHSMIMDPKSSLWRSCFSAEDLDEIITYSNSHNELGRPLPTNIEDLLSKLDKKNTFRSIYDEFDAVKADPIYNPEEYWVKRSILDYACLFIENEKVLPRRTEQDLLEDVYGFIKKSYRLSNTTVETASASMYSGENKNVNRTIGSMSKVCRKQSSESADLVFKHLSHKIGCLEIGFNISGLLMTHDRGSIAMIKSTERLHMPESVAEIARLLPPVLKLVYNCAQVMRETTNFINDIASSVALDNNELIYFPPCFVAAEINHKKRKASPSETTEEE</sequence>
<reference evidence="2" key="1">
    <citation type="journal article" date="2020" name="Microb. Genom.">
        <title>Genetic diversity of clinical and environmental Mucorales isolates obtained from an investigation of mucormycosis cases among solid organ transplant recipients.</title>
        <authorList>
            <person name="Nguyen M.H."/>
            <person name="Kaul D."/>
            <person name="Muto C."/>
            <person name="Cheng S.J."/>
            <person name="Richter R.A."/>
            <person name="Bruno V.M."/>
            <person name="Liu G."/>
            <person name="Beyhan S."/>
            <person name="Sundermann A.J."/>
            <person name="Mounaud S."/>
            <person name="Pasculle A.W."/>
            <person name="Nierman W.C."/>
            <person name="Driscoll E."/>
            <person name="Cumbie R."/>
            <person name="Clancy C.J."/>
            <person name="Dupont C.L."/>
        </authorList>
    </citation>
    <scope>NUCLEOTIDE SEQUENCE</scope>
    <source>
        <strain evidence="2">GL11</strain>
    </source>
</reference>
<gene>
    <name evidence="2" type="ORF">G6F64_009937</name>
</gene>
<name>A0A9P6X213_RHIOR</name>